<keyword evidence="4" id="KW-1185">Reference proteome</keyword>
<dbReference type="EMBL" id="FN648001">
    <property type="protein sequence ID" value="CBJ29244.1"/>
    <property type="molecule type" value="Genomic_DNA"/>
</dbReference>
<dbReference type="AlphaFoldDB" id="D7FK34"/>
<feature type="domain" description="Glycosyl transferase family 1" evidence="2">
    <location>
        <begin position="198"/>
        <end position="359"/>
    </location>
</feature>
<evidence type="ECO:0000313" key="4">
    <source>
        <dbReference type="Proteomes" id="UP000002630"/>
    </source>
</evidence>
<reference evidence="3 4" key="1">
    <citation type="journal article" date="2010" name="Nature">
        <title>The Ectocarpus genome and the independent evolution of multicellularity in brown algae.</title>
        <authorList>
            <person name="Cock J.M."/>
            <person name="Sterck L."/>
            <person name="Rouze P."/>
            <person name="Scornet D."/>
            <person name="Allen A.E."/>
            <person name="Amoutzias G."/>
            <person name="Anthouard V."/>
            <person name="Artiguenave F."/>
            <person name="Aury J.M."/>
            <person name="Badger J.H."/>
            <person name="Beszteri B."/>
            <person name="Billiau K."/>
            <person name="Bonnet E."/>
            <person name="Bothwell J.H."/>
            <person name="Bowler C."/>
            <person name="Boyen C."/>
            <person name="Brownlee C."/>
            <person name="Carrano C.J."/>
            <person name="Charrier B."/>
            <person name="Cho G.Y."/>
            <person name="Coelho S.M."/>
            <person name="Collen J."/>
            <person name="Corre E."/>
            <person name="Da Silva C."/>
            <person name="Delage L."/>
            <person name="Delaroque N."/>
            <person name="Dittami S.M."/>
            <person name="Doulbeau S."/>
            <person name="Elias M."/>
            <person name="Farnham G."/>
            <person name="Gachon C.M."/>
            <person name="Gschloessl B."/>
            <person name="Heesch S."/>
            <person name="Jabbari K."/>
            <person name="Jubin C."/>
            <person name="Kawai H."/>
            <person name="Kimura K."/>
            <person name="Kloareg B."/>
            <person name="Kupper F.C."/>
            <person name="Lang D."/>
            <person name="Le Bail A."/>
            <person name="Leblanc C."/>
            <person name="Lerouge P."/>
            <person name="Lohr M."/>
            <person name="Lopez P.J."/>
            <person name="Martens C."/>
            <person name="Maumus F."/>
            <person name="Michel G."/>
            <person name="Miranda-Saavedra D."/>
            <person name="Morales J."/>
            <person name="Moreau H."/>
            <person name="Motomura T."/>
            <person name="Nagasato C."/>
            <person name="Napoli C.A."/>
            <person name="Nelson D.R."/>
            <person name="Nyvall-Collen P."/>
            <person name="Peters A.F."/>
            <person name="Pommier C."/>
            <person name="Potin P."/>
            <person name="Poulain J."/>
            <person name="Quesneville H."/>
            <person name="Read B."/>
            <person name="Rensing S.A."/>
            <person name="Ritter A."/>
            <person name="Rousvoal S."/>
            <person name="Samanta M."/>
            <person name="Samson G."/>
            <person name="Schroeder D.C."/>
            <person name="Segurens B."/>
            <person name="Strittmatter M."/>
            <person name="Tonon T."/>
            <person name="Tregear J.W."/>
            <person name="Valentin K."/>
            <person name="von Dassow P."/>
            <person name="Yamagishi T."/>
            <person name="Van de Peer Y."/>
            <person name="Wincker P."/>
        </authorList>
    </citation>
    <scope>NUCLEOTIDE SEQUENCE [LARGE SCALE GENOMIC DNA]</scope>
    <source>
        <strain evidence="4">Ec32 / CCAP1310/4</strain>
    </source>
</reference>
<dbReference type="PANTHER" id="PTHR45947:SF14">
    <property type="entry name" value="SLL1723 PROTEIN"/>
    <property type="match status" value="1"/>
</dbReference>
<dbReference type="InterPro" id="IPR001296">
    <property type="entry name" value="Glyco_trans_1"/>
</dbReference>
<dbReference type="eggNOG" id="ENOG502SDTJ">
    <property type="taxonomic scope" value="Eukaryota"/>
</dbReference>
<dbReference type="EMBL" id="FN649747">
    <property type="protein sequence ID" value="CBJ29244.1"/>
    <property type="molecule type" value="Genomic_DNA"/>
</dbReference>
<dbReference type="Gene3D" id="3.40.50.2000">
    <property type="entry name" value="Glycogen Phosphorylase B"/>
    <property type="match status" value="1"/>
</dbReference>
<keyword evidence="1" id="KW-0328">Glycosyltransferase</keyword>
<dbReference type="SUPFAM" id="SSF53756">
    <property type="entry name" value="UDP-Glycosyltransferase/glycogen phosphorylase"/>
    <property type="match status" value="1"/>
</dbReference>
<accession>D7FK34</accession>
<evidence type="ECO:0000256" key="1">
    <source>
        <dbReference type="ARBA" id="ARBA00022676"/>
    </source>
</evidence>
<dbReference type="CDD" id="cd03801">
    <property type="entry name" value="GT4_PimA-like"/>
    <property type="match status" value="1"/>
</dbReference>
<dbReference type="InterPro" id="IPR050194">
    <property type="entry name" value="Glycosyltransferase_grp1"/>
</dbReference>
<proteinExistence type="predicted"/>
<evidence type="ECO:0000313" key="3">
    <source>
        <dbReference type="EMBL" id="CBJ29244.1"/>
    </source>
</evidence>
<dbReference type="PANTHER" id="PTHR45947">
    <property type="entry name" value="SULFOQUINOVOSYL TRANSFERASE SQD2"/>
    <property type="match status" value="1"/>
</dbReference>
<dbReference type="InParanoid" id="D7FK34"/>
<gene>
    <name evidence="3" type="ORF">Esi_0140_0026</name>
</gene>
<dbReference type="GO" id="GO:0016757">
    <property type="term" value="F:glycosyltransferase activity"/>
    <property type="evidence" value="ECO:0007669"/>
    <property type="project" value="UniProtKB-KW"/>
</dbReference>
<organism evidence="3 4">
    <name type="scientific">Ectocarpus siliculosus</name>
    <name type="common">Brown alga</name>
    <name type="synonym">Conferva siliculosa</name>
    <dbReference type="NCBI Taxonomy" id="2880"/>
    <lineage>
        <taxon>Eukaryota</taxon>
        <taxon>Sar</taxon>
        <taxon>Stramenopiles</taxon>
        <taxon>Ochrophyta</taxon>
        <taxon>PX clade</taxon>
        <taxon>Phaeophyceae</taxon>
        <taxon>Ectocarpales</taxon>
        <taxon>Ectocarpaceae</taxon>
        <taxon>Ectocarpus</taxon>
    </lineage>
</organism>
<keyword evidence="1" id="KW-0808">Transferase</keyword>
<dbReference type="Proteomes" id="UP000002630">
    <property type="component" value="Linkage Group LG22"/>
</dbReference>
<evidence type="ECO:0000259" key="2">
    <source>
        <dbReference type="Pfam" id="PF00534"/>
    </source>
</evidence>
<name>D7FK34_ECTSI</name>
<dbReference type="Pfam" id="PF00534">
    <property type="entry name" value="Glycos_transf_1"/>
    <property type="match status" value="1"/>
</dbReference>
<protein>
    <submittedName>
        <fullName evidence="3">Glycosyltransferase, family GT4</fullName>
    </submittedName>
</protein>
<dbReference type="STRING" id="2880.D7FK34"/>
<sequence length="384" mass="40940">MLDQQALEVFRLCIELPSETWDEANRQSVTVGNLLYSMLVGAATWSGVTSVLPDIARALGDLHRHLTKFDVLVISNGAKDADAYLLHVARLAGVGGRVVNLGALAGGYMSPFFSGATALIGPSQFVAHNPAVHRHTGGLPVKVCHPVMDAARLLDAAQACRTAGAQTPDARGQARELREYGAMSEGATYAACSSNLPPARFILVGRVSSEKTPGMFLRAMAVLRKRWMEGPRRRSQPEGVVVGNGPLQNHMERLALDLDANVMFKGFLSVDAVPCEVQRATALVLPSTCSETFGMVVPEAMLLGVPVVTFGFGGSGELVSHMENGMLVAEATPKALADALELLATDTAMRNRLGAQARQDALRVLSLPEMVACHTDEFASPTKR</sequence>
<dbReference type="OrthoDB" id="443318at2759"/>